<dbReference type="HOGENOM" id="CLU_1482341_0_0_1"/>
<protein>
    <submittedName>
        <fullName evidence="2">Uncharacterized protein</fullName>
    </submittedName>
</protein>
<organism evidence="2 3">
    <name type="scientific">Mixia osmundae (strain CBS 9802 / IAM 14324 / JCM 22182 / KY 12970)</name>
    <dbReference type="NCBI Taxonomy" id="764103"/>
    <lineage>
        <taxon>Eukaryota</taxon>
        <taxon>Fungi</taxon>
        <taxon>Dikarya</taxon>
        <taxon>Basidiomycota</taxon>
        <taxon>Pucciniomycotina</taxon>
        <taxon>Mixiomycetes</taxon>
        <taxon>Mixiales</taxon>
        <taxon>Mixiaceae</taxon>
        <taxon>Mixia</taxon>
    </lineage>
</organism>
<keyword evidence="3" id="KW-1185">Reference proteome</keyword>
<dbReference type="AlphaFoldDB" id="G7DXM8"/>
<dbReference type="RefSeq" id="XP_014569803.1">
    <property type="nucleotide sequence ID" value="XM_014714317.1"/>
</dbReference>
<reference evidence="2 3" key="1">
    <citation type="journal article" date="2011" name="J. Gen. Appl. Microbiol.">
        <title>Draft genome sequencing of the enigmatic basidiomycete Mixia osmundae.</title>
        <authorList>
            <person name="Nishida H."/>
            <person name="Nagatsuka Y."/>
            <person name="Sugiyama J."/>
        </authorList>
    </citation>
    <scope>NUCLEOTIDE SEQUENCE [LARGE SCALE GENOMIC DNA]</scope>
    <source>
        <strain evidence="3">CBS 9802 / IAM 14324 / JCM 22182 / KY 12970</strain>
    </source>
</reference>
<dbReference type="Proteomes" id="UP000009131">
    <property type="component" value="Unassembled WGS sequence"/>
</dbReference>
<feature type="signal peptide" evidence="1">
    <location>
        <begin position="1"/>
        <end position="17"/>
    </location>
</feature>
<keyword evidence="1" id="KW-0732">Signal</keyword>
<dbReference type="EMBL" id="BABT02000061">
    <property type="protein sequence ID" value="GAA95338.1"/>
    <property type="molecule type" value="Genomic_DNA"/>
</dbReference>
<sequence>MRSFAMLALAFVAIVHAAVIGGDPADGNVVAKRAGQPSIFIVDIIAGDENFFECVFDVAVDLSLPLSQRYKPQNFVQGCQLGRISTNELLGRVSVLIEVLSSDKLTTLDVSIAADIKTGNWQAWLLSTASHIGNTYLGDTTDASLAIDGVNSGRLVPRCFYQTKLNKPGGSYCYMEYGYRKVPS</sequence>
<reference evidence="2 3" key="2">
    <citation type="journal article" date="2012" name="Open Biol.">
        <title>Characteristics of nucleosomes and linker DNA regions on the genome of the basidiomycete Mixia osmundae revealed by mono- and dinucleosome mapping.</title>
        <authorList>
            <person name="Nishida H."/>
            <person name="Kondo S."/>
            <person name="Matsumoto T."/>
            <person name="Suzuki Y."/>
            <person name="Yoshikawa H."/>
            <person name="Taylor T.D."/>
            <person name="Sugiyama J."/>
        </authorList>
    </citation>
    <scope>NUCLEOTIDE SEQUENCE [LARGE SCALE GENOMIC DNA]</scope>
    <source>
        <strain evidence="3">CBS 9802 / IAM 14324 / JCM 22182 / KY 12970</strain>
    </source>
</reference>
<name>G7DXM8_MIXOS</name>
<feature type="chain" id="PRO_5009955602" evidence="1">
    <location>
        <begin position="18"/>
        <end position="184"/>
    </location>
</feature>
<comment type="caution">
    <text evidence="2">The sequence shown here is derived from an EMBL/GenBank/DDBJ whole genome shotgun (WGS) entry which is preliminary data.</text>
</comment>
<accession>G7DXM8</accession>
<dbReference type="InParanoid" id="G7DXM8"/>
<evidence type="ECO:0000313" key="3">
    <source>
        <dbReference type="Proteomes" id="UP000009131"/>
    </source>
</evidence>
<evidence type="ECO:0000256" key="1">
    <source>
        <dbReference type="SAM" id="SignalP"/>
    </source>
</evidence>
<gene>
    <name evidence="2" type="primary">Mo01995</name>
    <name evidence="2" type="ORF">E5Q_01995</name>
</gene>
<evidence type="ECO:0000313" key="2">
    <source>
        <dbReference type="EMBL" id="GAA95338.1"/>
    </source>
</evidence>
<proteinExistence type="predicted"/>